<feature type="non-terminal residue" evidence="2">
    <location>
        <position position="1"/>
    </location>
</feature>
<evidence type="ECO:0000259" key="1">
    <source>
        <dbReference type="Pfam" id="PF13144"/>
    </source>
</evidence>
<dbReference type="Gene3D" id="3.90.1210.10">
    <property type="entry name" value="Antifreeze-like/N-acetylneuraminic acid synthase C-terminal domain"/>
    <property type="match status" value="1"/>
</dbReference>
<accession>A0A382FPI1</accession>
<reference evidence="2" key="1">
    <citation type="submission" date="2018-05" db="EMBL/GenBank/DDBJ databases">
        <authorList>
            <person name="Lanie J.A."/>
            <person name="Ng W.-L."/>
            <person name="Kazmierczak K.M."/>
            <person name="Andrzejewski T.M."/>
            <person name="Davidsen T.M."/>
            <person name="Wayne K.J."/>
            <person name="Tettelin H."/>
            <person name="Glass J.I."/>
            <person name="Rusch D."/>
            <person name="Podicherti R."/>
            <person name="Tsui H.-C.T."/>
            <person name="Winkler M.E."/>
        </authorList>
    </citation>
    <scope>NUCLEOTIDE SEQUENCE</scope>
</reference>
<dbReference type="GO" id="GO:0044780">
    <property type="term" value="P:bacterial-type flagellum assembly"/>
    <property type="evidence" value="ECO:0007669"/>
    <property type="project" value="InterPro"/>
</dbReference>
<dbReference type="InterPro" id="IPR017585">
    <property type="entry name" value="SAF_FlgA"/>
</dbReference>
<evidence type="ECO:0000313" key="2">
    <source>
        <dbReference type="EMBL" id="SVB64978.1"/>
    </source>
</evidence>
<dbReference type="AlphaFoldDB" id="A0A382FPI1"/>
<dbReference type="PANTHER" id="PTHR36307:SF1">
    <property type="entry name" value="FLAGELLA BASAL BODY P-RING FORMATION PROTEIN FLGA"/>
    <property type="match status" value="1"/>
</dbReference>
<dbReference type="Pfam" id="PF13144">
    <property type="entry name" value="ChapFlgA"/>
    <property type="match status" value="1"/>
</dbReference>
<dbReference type="InterPro" id="IPR039246">
    <property type="entry name" value="Flagellar_FlgA"/>
</dbReference>
<sequence>DGKDLILPAGNMTLDFGTFSNSRRVGRIPLIAQVRVDGKFVKRLRMNAKVAVFQDVVRITNSIQRNNIISQSDVVVERVRTERLLKDIPTRLNKVIGQKATQNLQKGKIVKFRDFKRVPMVERGSRVVILATKGSMKITAPGAVREDGFKNSIVQVVNLETKKTIYAEVLSANTVEVKF</sequence>
<dbReference type="PANTHER" id="PTHR36307">
    <property type="entry name" value="FLAGELLA BASAL BODY P-RING FORMATION PROTEIN FLGA"/>
    <property type="match status" value="1"/>
</dbReference>
<dbReference type="EMBL" id="UINC01051160">
    <property type="protein sequence ID" value="SVB64978.1"/>
    <property type="molecule type" value="Genomic_DNA"/>
</dbReference>
<dbReference type="Gene3D" id="2.30.30.760">
    <property type="match status" value="1"/>
</dbReference>
<name>A0A382FPI1_9ZZZZ</name>
<protein>
    <recommendedName>
        <fullName evidence="1">Flagella basal body P-ring formation protein FlgA SAF domain-containing protein</fullName>
    </recommendedName>
</protein>
<gene>
    <name evidence="2" type="ORF">METZ01_LOCUS217832</name>
</gene>
<proteinExistence type="predicted"/>
<dbReference type="NCBIfam" id="TIGR03170">
    <property type="entry name" value="flgA_cterm"/>
    <property type="match status" value="1"/>
</dbReference>
<organism evidence="2">
    <name type="scientific">marine metagenome</name>
    <dbReference type="NCBI Taxonomy" id="408172"/>
    <lineage>
        <taxon>unclassified sequences</taxon>
        <taxon>metagenomes</taxon>
        <taxon>ecological metagenomes</taxon>
    </lineage>
</organism>
<feature type="domain" description="Flagella basal body P-ring formation protein FlgA SAF" evidence="1">
    <location>
        <begin position="55"/>
        <end position="177"/>
    </location>
</feature>
<dbReference type="CDD" id="cd11614">
    <property type="entry name" value="SAF_CpaB_FlgA_like"/>
    <property type="match status" value="1"/>
</dbReference>